<organism evidence="7 8">
    <name type="scientific">Zunongwangia endophytica</name>
    <dbReference type="NCBI Taxonomy" id="1808945"/>
    <lineage>
        <taxon>Bacteria</taxon>
        <taxon>Pseudomonadati</taxon>
        <taxon>Bacteroidota</taxon>
        <taxon>Flavobacteriia</taxon>
        <taxon>Flavobacteriales</taxon>
        <taxon>Flavobacteriaceae</taxon>
        <taxon>Zunongwangia</taxon>
    </lineage>
</organism>
<protein>
    <submittedName>
        <fullName evidence="7">Flippase</fullName>
    </submittedName>
</protein>
<dbReference type="Pfam" id="PF01943">
    <property type="entry name" value="Polysacc_synt"/>
    <property type="match status" value="1"/>
</dbReference>
<dbReference type="CDD" id="cd13128">
    <property type="entry name" value="MATE_Wzx_like"/>
    <property type="match status" value="1"/>
</dbReference>
<feature type="transmembrane region" description="Helical" evidence="6">
    <location>
        <begin position="112"/>
        <end position="135"/>
    </location>
</feature>
<feature type="transmembrane region" description="Helical" evidence="6">
    <location>
        <begin position="378"/>
        <end position="400"/>
    </location>
</feature>
<keyword evidence="2" id="KW-1003">Cell membrane</keyword>
<keyword evidence="8" id="KW-1185">Reference proteome</keyword>
<dbReference type="Proteomes" id="UP001595793">
    <property type="component" value="Unassembled WGS sequence"/>
</dbReference>
<sequence length="431" mass="48221">MGSFRSDLIAVSKSRLTVLVCGIATSIITARFLGPEGNGVIAALTVYPDIFMVFGSLGIRQVTTYFVGQKKYSDNEIFSTVSLLWFISSVVSLIVCYFLVNYTIKNEYSNHLLFLAIIPIPFALFNTYSSGIFLGKNQIKEFNAVNWIPNVIKLIVFVLLIIVFPLDVKGALIGLALGYVILTFFVWKKLKPIITGFKFILKSEVLKRMISLGAIYAISLLIINLNYKVDVIILERLSSERQVGLYTKGVSIVQYLWEVPTLLSTIVFARSASSKAPKDFSFKVTKLLRICLVIILFGSIVFYLLSEFIMVALYGKEFLESSTVQKYLLPGIFLLTLFKVLNMDLAGRGKPWLAIFSTLPALVLNIILNYSWAAEFGANGAALASTISYSVSAIIFLIVYSRTVNISIGEILMFKKDDFDFLREVKNKIKK</sequence>
<name>A0ABV8H8R5_9FLAO</name>
<feature type="transmembrane region" description="Helical" evidence="6">
    <location>
        <begin position="147"/>
        <end position="164"/>
    </location>
</feature>
<dbReference type="EMBL" id="JBHSAS010000009">
    <property type="protein sequence ID" value="MFC4028458.1"/>
    <property type="molecule type" value="Genomic_DNA"/>
</dbReference>
<evidence type="ECO:0000256" key="3">
    <source>
        <dbReference type="ARBA" id="ARBA00022692"/>
    </source>
</evidence>
<dbReference type="InterPro" id="IPR050833">
    <property type="entry name" value="Poly_Biosynth_Transport"/>
</dbReference>
<feature type="transmembrane region" description="Helical" evidence="6">
    <location>
        <begin position="80"/>
        <end position="100"/>
    </location>
</feature>
<evidence type="ECO:0000256" key="6">
    <source>
        <dbReference type="SAM" id="Phobius"/>
    </source>
</evidence>
<reference evidence="8" key="1">
    <citation type="journal article" date="2019" name="Int. J. Syst. Evol. Microbiol.">
        <title>The Global Catalogue of Microorganisms (GCM) 10K type strain sequencing project: providing services to taxonomists for standard genome sequencing and annotation.</title>
        <authorList>
            <consortium name="The Broad Institute Genomics Platform"/>
            <consortium name="The Broad Institute Genome Sequencing Center for Infectious Disease"/>
            <person name="Wu L."/>
            <person name="Ma J."/>
        </authorList>
    </citation>
    <scope>NUCLEOTIDE SEQUENCE [LARGE SCALE GENOMIC DNA]</scope>
    <source>
        <strain evidence="8">CECT 9128</strain>
    </source>
</reference>
<feature type="transmembrane region" description="Helical" evidence="6">
    <location>
        <begin position="16"/>
        <end position="34"/>
    </location>
</feature>
<keyword evidence="3 6" id="KW-0812">Transmembrane</keyword>
<keyword evidence="5 6" id="KW-0472">Membrane</keyword>
<dbReference type="RefSeq" id="WP_290236372.1">
    <property type="nucleotide sequence ID" value="NZ_JAUFPZ010000002.1"/>
</dbReference>
<evidence type="ECO:0000313" key="7">
    <source>
        <dbReference type="EMBL" id="MFC4028458.1"/>
    </source>
</evidence>
<accession>A0ABV8H8R5</accession>
<feature type="transmembrane region" description="Helical" evidence="6">
    <location>
        <begin position="327"/>
        <end position="345"/>
    </location>
</feature>
<comment type="subcellular location">
    <subcellularLocation>
        <location evidence="1">Cell membrane</location>
        <topology evidence="1">Multi-pass membrane protein</topology>
    </subcellularLocation>
</comment>
<feature type="transmembrane region" description="Helical" evidence="6">
    <location>
        <begin position="352"/>
        <end position="372"/>
    </location>
</feature>
<keyword evidence="4 6" id="KW-1133">Transmembrane helix</keyword>
<proteinExistence type="predicted"/>
<evidence type="ECO:0000256" key="1">
    <source>
        <dbReference type="ARBA" id="ARBA00004651"/>
    </source>
</evidence>
<feature type="transmembrane region" description="Helical" evidence="6">
    <location>
        <begin position="290"/>
        <end position="315"/>
    </location>
</feature>
<feature type="transmembrane region" description="Helical" evidence="6">
    <location>
        <begin position="170"/>
        <end position="188"/>
    </location>
</feature>
<evidence type="ECO:0000256" key="4">
    <source>
        <dbReference type="ARBA" id="ARBA00022989"/>
    </source>
</evidence>
<gene>
    <name evidence="7" type="ORF">ACFOS1_13640</name>
</gene>
<feature type="transmembrane region" description="Helical" evidence="6">
    <location>
        <begin position="209"/>
        <end position="229"/>
    </location>
</feature>
<feature type="transmembrane region" description="Helical" evidence="6">
    <location>
        <begin position="40"/>
        <end position="59"/>
    </location>
</feature>
<evidence type="ECO:0000256" key="5">
    <source>
        <dbReference type="ARBA" id="ARBA00023136"/>
    </source>
</evidence>
<evidence type="ECO:0000256" key="2">
    <source>
        <dbReference type="ARBA" id="ARBA00022475"/>
    </source>
</evidence>
<dbReference type="PANTHER" id="PTHR30250:SF11">
    <property type="entry name" value="O-ANTIGEN TRANSPORTER-RELATED"/>
    <property type="match status" value="1"/>
</dbReference>
<comment type="caution">
    <text evidence="7">The sequence shown here is derived from an EMBL/GenBank/DDBJ whole genome shotgun (WGS) entry which is preliminary data.</text>
</comment>
<dbReference type="InterPro" id="IPR002797">
    <property type="entry name" value="Polysacc_synth"/>
</dbReference>
<evidence type="ECO:0000313" key="8">
    <source>
        <dbReference type="Proteomes" id="UP001595793"/>
    </source>
</evidence>
<dbReference type="PANTHER" id="PTHR30250">
    <property type="entry name" value="PST FAMILY PREDICTED COLANIC ACID TRANSPORTER"/>
    <property type="match status" value="1"/>
</dbReference>